<evidence type="ECO:0000313" key="12">
    <source>
        <dbReference type="EMBL" id="CAH0992793.1"/>
    </source>
</evidence>
<evidence type="ECO:0000259" key="10">
    <source>
        <dbReference type="PROSITE" id="PS51194"/>
    </source>
</evidence>
<proteinExistence type="inferred from homology"/>
<comment type="caution">
    <text evidence="12">The sequence shown here is derived from an EMBL/GenBank/DDBJ whole genome shotgun (WGS) entry which is preliminary data.</text>
</comment>
<feature type="short sequence motif" description="Q motif" evidence="6">
    <location>
        <begin position="1"/>
        <end position="28"/>
    </location>
</feature>
<dbReference type="GO" id="GO:0003724">
    <property type="term" value="F:RNA helicase activity"/>
    <property type="evidence" value="ECO:0007669"/>
    <property type="project" value="UniProtKB-EC"/>
</dbReference>
<keyword evidence="2 7" id="KW-0378">Hydrolase</keyword>
<feature type="domain" description="DEAD-box RNA helicase Q" evidence="11">
    <location>
        <begin position="1"/>
        <end position="28"/>
    </location>
</feature>
<dbReference type="EC" id="3.6.4.13" evidence="12"/>
<dbReference type="PROSITE" id="PS51195">
    <property type="entry name" value="Q_MOTIF"/>
    <property type="match status" value="1"/>
</dbReference>
<evidence type="ECO:0000256" key="7">
    <source>
        <dbReference type="RuleBase" id="RU000492"/>
    </source>
</evidence>
<dbReference type="RefSeq" id="WP_237445467.1">
    <property type="nucleotide sequence ID" value="NZ_CAKLPX010000003.1"/>
</dbReference>
<evidence type="ECO:0000256" key="3">
    <source>
        <dbReference type="ARBA" id="ARBA00022806"/>
    </source>
</evidence>
<dbReference type="CDD" id="cd00268">
    <property type="entry name" value="DEADc"/>
    <property type="match status" value="1"/>
</dbReference>
<dbReference type="PANTHER" id="PTHR47959">
    <property type="entry name" value="ATP-DEPENDENT RNA HELICASE RHLE-RELATED"/>
    <property type="match status" value="1"/>
</dbReference>
<dbReference type="PROSITE" id="PS51194">
    <property type="entry name" value="HELICASE_CTER"/>
    <property type="match status" value="1"/>
</dbReference>
<feature type="compositionally biased region" description="Basic residues" evidence="8">
    <location>
        <begin position="381"/>
        <end position="418"/>
    </location>
</feature>
<dbReference type="Pfam" id="PF00270">
    <property type="entry name" value="DEAD"/>
    <property type="match status" value="1"/>
</dbReference>
<keyword evidence="4 7" id="KW-0067">ATP-binding</keyword>
<dbReference type="EMBL" id="CAKLPX010000003">
    <property type="protein sequence ID" value="CAH0992793.1"/>
    <property type="molecule type" value="Genomic_DNA"/>
</dbReference>
<dbReference type="InterPro" id="IPR001650">
    <property type="entry name" value="Helicase_C-like"/>
</dbReference>
<feature type="region of interest" description="Disordered" evidence="8">
    <location>
        <begin position="381"/>
        <end position="424"/>
    </location>
</feature>
<keyword evidence="1 7" id="KW-0547">Nucleotide-binding</keyword>
<evidence type="ECO:0000259" key="11">
    <source>
        <dbReference type="PROSITE" id="PS51195"/>
    </source>
</evidence>
<sequence>MFSEFSLHHFLLKALAATKITQPTPVQSQAIPEIMAGKDLLISAETGSGKTAAFLLPMLHRFVENPKPRAGVRGLILVPTRELANQVFKSAQSLSRYTKVTAGLVTGGENYRVQASELRKNPEIIIATPGRLIEHLHKGGIKLVDIESLVLDEADRMLDMGFTDDVMEIVKFCNDQRQTLLLSATLNHRGIMTVAGSILNEPSQIEVNSAKDNHANIEQQIILADEPKQKAKMVASLIEEENPTKAVVFTNTKLQADQLGALLRYHKLDVLTLHGDMDQPVRKEVTHRFRHGKAQVLVATDVAARGLDIKDVNLVINFDFPRNADDYVHRIGRTGRAGNKGVAISFVCSNEWNLKVSVERYLDQPLKRRRVEGIAVEYKGPKKVKSSGKIAGSKKKKTAKAKAKAKEPVKKKRRRHSHAPAPGK</sequence>
<dbReference type="InterPro" id="IPR014001">
    <property type="entry name" value="Helicase_ATP-bd"/>
</dbReference>
<evidence type="ECO:0000259" key="9">
    <source>
        <dbReference type="PROSITE" id="PS51192"/>
    </source>
</evidence>
<evidence type="ECO:0000313" key="13">
    <source>
        <dbReference type="Proteomes" id="UP000838100"/>
    </source>
</evidence>
<dbReference type="InterPro" id="IPR011545">
    <property type="entry name" value="DEAD/DEAH_box_helicase_dom"/>
</dbReference>
<feature type="domain" description="Helicase ATP-binding" evidence="9">
    <location>
        <begin position="31"/>
        <end position="204"/>
    </location>
</feature>
<dbReference type="SUPFAM" id="SSF52540">
    <property type="entry name" value="P-loop containing nucleoside triphosphate hydrolases"/>
    <property type="match status" value="1"/>
</dbReference>
<dbReference type="Proteomes" id="UP000838100">
    <property type="component" value="Unassembled WGS sequence"/>
</dbReference>
<dbReference type="PROSITE" id="PS00039">
    <property type="entry name" value="DEAD_ATP_HELICASE"/>
    <property type="match status" value="1"/>
</dbReference>
<name>A0ABN8EK39_9GAMM</name>
<evidence type="ECO:0000256" key="6">
    <source>
        <dbReference type="PROSITE-ProRule" id="PRU00552"/>
    </source>
</evidence>
<dbReference type="InterPro" id="IPR027417">
    <property type="entry name" value="P-loop_NTPase"/>
</dbReference>
<evidence type="ECO:0000256" key="2">
    <source>
        <dbReference type="ARBA" id="ARBA00022801"/>
    </source>
</evidence>
<dbReference type="PROSITE" id="PS51192">
    <property type="entry name" value="HELICASE_ATP_BIND_1"/>
    <property type="match status" value="1"/>
</dbReference>
<evidence type="ECO:0000256" key="8">
    <source>
        <dbReference type="SAM" id="MobiDB-lite"/>
    </source>
</evidence>
<dbReference type="Pfam" id="PF00271">
    <property type="entry name" value="Helicase_C"/>
    <property type="match status" value="1"/>
</dbReference>
<keyword evidence="3 7" id="KW-0347">Helicase</keyword>
<dbReference type="SMART" id="SM00487">
    <property type="entry name" value="DEXDc"/>
    <property type="match status" value="1"/>
</dbReference>
<dbReference type="GO" id="GO:0016787">
    <property type="term" value="F:hydrolase activity"/>
    <property type="evidence" value="ECO:0007669"/>
    <property type="project" value="UniProtKB-KW"/>
</dbReference>
<organism evidence="12 13">
    <name type="scientific">Sinobacterium norvegicum</name>
    <dbReference type="NCBI Taxonomy" id="1641715"/>
    <lineage>
        <taxon>Bacteria</taxon>
        <taxon>Pseudomonadati</taxon>
        <taxon>Pseudomonadota</taxon>
        <taxon>Gammaproteobacteria</taxon>
        <taxon>Cellvibrionales</taxon>
        <taxon>Spongiibacteraceae</taxon>
        <taxon>Sinobacterium</taxon>
    </lineage>
</organism>
<evidence type="ECO:0000256" key="4">
    <source>
        <dbReference type="ARBA" id="ARBA00022840"/>
    </source>
</evidence>
<keyword evidence="13" id="KW-1185">Reference proteome</keyword>
<evidence type="ECO:0000256" key="5">
    <source>
        <dbReference type="ARBA" id="ARBA00038437"/>
    </source>
</evidence>
<gene>
    <name evidence="12" type="primary">rhpA</name>
    <name evidence="12" type="ORF">SIN8267_02930</name>
</gene>
<comment type="similarity">
    <text evidence="5 7">Belongs to the DEAD box helicase family.</text>
</comment>
<accession>A0ABN8EK39</accession>
<dbReference type="InterPro" id="IPR050079">
    <property type="entry name" value="DEAD_box_RNA_helicase"/>
</dbReference>
<reference evidence="12" key="1">
    <citation type="submission" date="2021-12" db="EMBL/GenBank/DDBJ databases">
        <authorList>
            <person name="Rodrigo-Torres L."/>
            <person name="Arahal R. D."/>
            <person name="Lucena T."/>
        </authorList>
    </citation>
    <scope>NUCLEOTIDE SEQUENCE</scope>
    <source>
        <strain evidence="12">CECT 8267</strain>
    </source>
</reference>
<dbReference type="CDD" id="cd18787">
    <property type="entry name" value="SF2_C_DEAD"/>
    <property type="match status" value="1"/>
</dbReference>
<dbReference type="InterPro" id="IPR014014">
    <property type="entry name" value="RNA_helicase_DEAD_Q_motif"/>
</dbReference>
<feature type="domain" description="Helicase C-terminal" evidence="10">
    <location>
        <begin position="216"/>
        <end position="382"/>
    </location>
</feature>
<dbReference type="InterPro" id="IPR000629">
    <property type="entry name" value="RNA-helicase_DEAD-box_CS"/>
</dbReference>
<evidence type="ECO:0000256" key="1">
    <source>
        <dbReference type="ARBA" id="ARBA00022741"/>
    </source>
</evidence>
<dbReference type="InterPro" id="IPR044742">
    <property type="entry name" value="DEAD/DEAH_RhlB"/>
</dbReference>
<dbReference type="PANTHER" id="PTHR47959:SF3">
    <property type="entry name" value="ATP-DEPENDENT RNA HELICASE SRMB"/>
    <property type="match status" value="1"/>
</dbReference>
<dbReference type="SMART" id="SM00490">
    <property type="entry name" value="HELICc"/>
    <property type="match status" value="1"/>
</dbReference>
<dbReference type="Gene3D" id="3.40.50.300">
    <property type="entry name" value="P-loop containing nucleotide triphosphate hydrolases"/>
    <property type="match status" value="2"/>
</dbReference>
<protein>
    <submittedName>
        <fullName evidence="12">DEAD-box ATP-dependent RNA helicase RhpA</fullName>
        <ecNumber evidence="12">3.6.4.13</ecNumber>
    </submittedName>
</protein>